<evidence type="ECO:0000259" key="1">
    <source>
        <dbReference type="Pfam" id="PF13229"/>
    </source>
</evidence>
<feature type="non-terminal residue" evidence="2">
    <location>
        <position position="1"/>
    </location>
</feature>
<organism evidence="2">
    <name type="scientific">marine sediment metagenome</name>
    <dbReference type="NCBI Taxonomy" id="412755"/>
    <lineage>
        <taxon>unclassified sequences</taxon>
        <taxon>metagenomes</taxon>
        <taxon>ecological metagenomes</taxon>
    </lineage>
</organism>
<dbReference type="InterPro" id="IPR006626">
    <property type="entry name" value="PbH1"/>
</dbReference>
<dbReference type="EMBL" id="BARV01014085">
    <property type="protein sequence ID" value="GAI29151.1"/>
    <property type="molecule type" value="Genomic_DNA"/>
</dbReference>
<dbReference type="Gene3D" id="2.160.20.10">
    <property type="entry name" value="Single-stranded right-handed beta-helix, Pectin lyase-like"/>
    <property type="match status" value="1"/>
</dbReference>
<dbReference type="InterPro" id="IPR022441">
    <property type="entry name" value="Para_beta_helix_rpt-2"/>
</dbReference>
<dbReference type="NCBIfam" id="TIGR03804">
    <property type="entry name" value="para_beta_helix"/>
    <property type="match status" value="2"/>
</dbReference>
<reference evidence="2" key="1">
    <citation type="journal article" date="2014" name="Front. Microbiol.">
        <title>High frequency of phylogenetically diverse reductive dehalogenase-homologous genes in deep subseafloor sedimentary metagenomes.</title>
        <authorList>
            <person name="Kawai M."/>
            <person name="Futagami T."/>
            <person name="Toyoda A."/>
            <person name="Takaki Y."/>
            <person name="Nishi S."/>
            <person name="Hori S."/>
            <person name="Arai W."/>
            <person name="Tsubouchi T."/>
            <person name="Morono Y."/>
            <person name="Uchiyama I."/>
            <person name="Ito T."/>
            <person name="Fujiyama A."/>
            <person name="Inagaki F."/>
            <person name="Takami H."/>
        </authorList>
    </citation>
    <scope>NUCLEOTIDE SEQUENCE</scope>
    <source>
        <strain evidence="2">Expedition CK06-06</strain>
    </source>
</reference>
<accession>X1NG13</accession>
<proteinExistence type="predicted"/>
<dbReference type="SUPFAM" id="SSF51126">
    <property type="entry name" value="Pectin lyase-like"/>
    <property type="match status" value="1"/>
</dbReference>
<dbReference type="InterPro" id="IPR012334">
    <property type="entry name" value="Pectin_lyas_fold"/>
</dbReference>
<evidence type="ECO:0000313" key="2">
    <source>
        <dbReference type="EMBL" id="GAI29151.1"/>
    </source>
</evidence>
<name>X1NG13_9ZZZZ</name>
<feature type="non-terminal residue" evidence="2">
    <location>
        <position position="93"/>
    </location>
</feature>
<dbReference type="AlphaFoldDB" id="X1NG13"/>
<comment type="caution">
    <text evidence="2">The sequence shown here is derived from an EMBL/GenBank/DDBJ whole genome shotgun (WGS) entry which is preliminary data.</text>
</comment>
<sequence length="93" mass="10475">FLTSKNSVIQDNIISSNKGPFGCGIRLNQWSDNNQIINNIINSNHYCGIDIFLSEYNNITNNIIDLNEGYGIRLHTSSNNIIQNINIDCSSNR</sequence>
<dbReference type="Pfam" id="PF13229">
    <property type="entry name" value="Beta_helix"/>
    <property type="match status" value="1"/>
</dbReference>
<feature type="domain" description="Right handed beta helix" evidence="1">
    <location>
        <begin position="4"/>
        <end position="84"/>
    </location>
</feature>
<gene>
    <name evidence="2" type="ORF">S06H3_24914</name>
</gene>
<dbReference type="SMART" id="SM00710">
    <property type="entry name" value="PbH1"/>
    <property type="match status" value="3"/>
</dbReference>
<dbReference type="InterPro" id="IPR011050">
    <property type="entry name" value="Pectin_lyase_fold/virulence"/>
</dbReference>
<protein>
    <recommendedName>
        <fullName evidence="1">Right handed beta helix domain-containing protein</fullName>
    </recommendedName>
</protein>
<dbReference type="InterPro" id="IPR039448">
    <property type="entry name" value="Beta_helix"/>
</dbReference>